<keyword evidence="3" id="KW-1185">Reference proteome</keyword>
<comment type="caution">
    <text evidence="2">The sequence shown here is derived from an EMBL/GenBank/DDBJ whole genome shotgun (WGS) entry which is preliminary data.</text>
</comment>
<feature type="coiled-coil region" evidence="1">
    <location>
        <begin position="134"/>
        <end position="168"/>
    </location>
</feature>
<organism evidence="2 3">
    <name type="scientific">Carpinus fangiana</name>
    <dbReference type="NCBI Taxonomy" id="176857"/>
    <lineage>
        <taxon>Eukaryota</taxon>
        <taxon>Viridiplantae</taxon>
        <taxon>Streptophyta</taxon>
        <taxon>Embryophyta</taxon>
        <taxon>Tracheophyta</taxon>
        <taxon>Spermatophyta</taxon>
        <taxon>Magnoliopsida</taxon>
        <taxon>eudicotyledons</taxon>
        <taxon>Gunneridae</taxon>
        <taxon>Pentapetalae</taxon>
        <taxon>rosids</taxon>
        <taxon>fabids</taxon>
        <taxon>Fagales</taxon>
        <taxon>Betulaceae</taxon>
        <taxon>Carpinus</taxon>
    </lineage>
</organism>
<accession>A0A5N6L5S7</accession>
<name>A0A5N6L5S7_9ROSI</name>
<dbReference type="Proteomes" id="UP000327013">
    <property type="component" value="Unassembled WGS sequence"/>
</dbReference>
<sequence>MAQEIDHVEVKAMEPSVSDEMDGNENSLSLPEFVDDEGTGISRDYFAANPIPVEDPTITKPSSGRISRESIKLFGEKINWLSNPLEAFADLIPTSSTTDPVALSRKEMMDKMSHHLLDGFLKGMVFYLGFRGSHERVIAENDLLKKDLEESRAKIRDLESKLEASQIMSKCIHKDHSKVYGKFVFTREEANRLTAKLSDMTNEVAM</sequence>
<proteinExistence type="predicted"/>
<gene>
    <name evidence="2" type="ORF">FH972_026741</name>
</gene>
<protein>
    <submittedName>
        <fullName evidence="2">Uncharacterized protein</fullName>
    </submittedName>
</protein>
<evidence type="ECO:0000256" key="1">
    <source>
        <dbReference type="SAM" id="Coils"/>
    </source>
</evidence>
<dbReference type="AlphaFoldDB" id="A0A5N6L5S7"/>
<evidence type="ECO:0000313" key="2">
    <source>
        <dbReference type="EMBL" id="KAB8813785.1"/>
    </source>
</evidence>
<keyword evidence="1" id="KW-0175">Coiled coil</keyword>
<reference evidence="2 3" key="1">
    <citation type="submission" date="2019-06" db="EMBL/GenBank/DDBJ databases">
        <title>A chromosomal-level reference genome of Carpinus fangiana (Coryloideae, Betulaceae).</title>
        <authorList>
            <person name="Yang X."/>
            <person name="Wang Z."/>
            <person name="Zhang L."/>
            <person name="Hao G."/>
            <person name="Liu J."/>
            <person name="Yang Y."/>
        </authorList>
    </citation>
    <scope>NUCLEOTIDE SEQUENCE [LARGE SCALE GENOMIC DNA]</scope>
    <source>
        <strain evidence="2">Cfa_2016G</strain>
        <tissue evidence="2">Leaf</tissue>
    </source>
</reference>
<dbReference type="EMBL" id="VIBQ01000109">
    <property type="protein sequence ID" value="KAB8813785.1"/>
    <property type="molecule type" value="Genomic_DNA"/>
</dbReference>
<evidence type="ECO:0000313" key="3">
    <source>
        <dbReference type="Proteomes" id="UP000327013"/>
    </source>
</evidence>